<dbReference type="AlphaFoldDB" id="A0AAV2GXE3"/>
<sequence>MTESKPSGQLFLECTEKLGVVAGEEKIVHIHEEVSENSMSMIDKQRHIRVSLSKPTLYKERTQLVVPRARGLAKPVDSLAQLTHVIRELGIPKSRRLSHANLFMKWTLKECIVDIELMDRPVMREGNDEYCADCDRLENGTEGLVEVNSWPLVKSLGDETSFE</sequence>
<organism evidence="1 2">
    <name type="scientific">Linum trigynum</name>
    <dbReference type="NCBI Taxonomy" id="586398"/>
    <lineage>
        <taxon>Eukaryota</taxon>
        <taxon>Viridiplantae</taxon>
        <taxon>Streptophyta</taxon>
        <taxon>Embryophyta</taxon>
        <taxon>Tracheophyta</taxon>
        <taxon>Spermatophyta</taxon>
        <taxon>Magnoliopsida</taxon>
        <taxon>eudicotyledons</taxon>
        <taxon>Gunneridae</taxon>
        <taxon>Pentapetalae</taxon>
        <taxon>rosids</taxon>
        <taxon>fabids</taxon>
        <taxon>Malpighiales</taxon>
        <taxon>Linaceae</taxon>
        <taxon>Linum</taxon>
    </lineage>
</organism>
<dbReference type="Proteomes" id="UP001497516">
    <property type="component" value="Chromosome 9"/>
</dbReference>
<gene>
    <name evidence="1" type="ORF">LTRI10_LOCUS53983</name>
</gene>
<name>A0AAV2GXE3_9ROSI</name>
<accession>A0AAV2GXE3</accession>
<evidence type="ECO:0000313" key="2">
    <source>
        <dbReference type="Proteomes" id="UP001497516"/>
    </source>
</evidence>
<proteinExistence type="predicted"/>
<reference evidence="1 2" key="1">
    <citation type="submission" date="2024-04" db="EMBL/GenBank/DDBJ databases">
        <authorList>
            <person name="Fracassetti M."/>
        </authorList>
    </citation>
    <scope>NUCLEOTIDE SEQUENCE [LARGE SCALE GENOMIC DNA]</scope>
</reference>
<dbReference type="EMBL" id="OZ034822">
    <property type="protein sequence ID" value="CAL1414849.1"/>
    <property type="molecule type" value="Genomic_DNA"/>
</dbReference>
<evidence type="ECO:0000313" key="1">
    <source>
        <dbReference type="EMBL" id="CAL1414849.1"/>
    </source>
</evidence>
<keyword evidence="2" id="KW-1185">Reference proteome</keyword>
<protein>
    <submittedName>
        <fullName evidence="1">Uncharacterized protein</fullName>
    </submittedName>
</protein>